<dbReference type="EMBL" id="JADGJH010001570">
    <property type="protein sequence ID" value="KAJ3112146.1"/>
    <property type="molecule type" value="Genomic_DNA"/>
</dbReference>
<comment type="similarity">
    <text evidence="2">Belongs to the HIR3 family.</text>
</comment>
<accession>A0AAD5SXI1</accession>
<proteinExistence type="inferred from homology"/>
<dbReference type="GO" id="GO:0006325">
    <property type="term" value="P:chromatin organization"/>
    <property type="evidence" value="ECO:0007669"/>
    <property type="project" value="InterPro"/>
</dbReference>
<reference evidence="4" key="1">
    <citation type="submission" date="2020-05" db="EMBL/GenBank/DDBJ databases">
        <title>Phylogenomic resolution of chytrid fungi.</title>
        <authorList>
            <person name="Stajich J.E."/>
            <person name="Amses K."/>
            <person name="Simmons R."/>
            <person name="Seto K."/>
            <person name="Myers J."/>
            <person name="Bonds A."/>
            <person name="Quandt C.A."/>
            <person name="Barry K."/>
            <person name="Liu P."/>
            <person name="Grigoriev I."/>
            <person name="Longcore J.E."/>
            <person name="James T.Y."/>
        </authorList>
    </citation>
    <scope>NUCLEOTIDE SEQUENCE</scope>
    <source>
        <strain evidence="4">JEL0513</strain>
    </source>
</reference>
<dbReference type="AlphaFoldDB" id="A0AAD5SXI1"/>
<sequence length="275" mass="31944">MKNIDKKKWQHRPYWKSYWIWKTVFGDFEKAKAELLSIFQLKSNARGFINFWRTEFERPGRHFAYIHKYTLALISVLRQTKDLESMRHLVRKVQKAYDTLLYPQTVWKAGFEAMAELLAENVQESIWEQFIRFVPQKEFLALAPVVEKKMLWSNNEDRTEDASLLHMAFHLKKLNESAEDETLVTCKMPWNKRVLAEENTSKEPENGAEVSAEYMATVNEDGGNSVEEIATAVNTADINSMVFNAEEASARLRKAITDAEEATTELVTRNNLLAE</sequence>
<dbReference type="GO" id="GO:0031491">
    <property type="term" value="F:nucleosome binding"/>
    <property type="evidence" value="ECO:0007669"/>
    <property type="project" value="TreeGrafter"/>
</dbReference>
<evidence type="ECO:0000256" key="3">
    <source>
        <dbReference type="ARBA" id="ARBA00023242"/>
    </source>
</evidence>
<dbReference type="InterPro" id="IPR033053">
    <property type="entry name" value="Hir3/CABIN1"/>
</dbReference>
<comment type="subcellular location">
    <subcellularLocation>
        <location evidence="1">Nucleus</location>
    </subcellularLocation>
</comment>
<organism evidence="4 5">
    <name type="scientific">Physocladia obscura</name>
    <dbReference type="NCBI Taxonomy" id="109957"/>
    <lineage>
        <taxon>Eukaryota</taxon>
        <taxon>Fungi</taxon>
        <taxon>Fungi incertae sedis</taxon>
        <taxon>Chytridiomycota</taxon>
        <taxon>Chytridiomycota incertae sedis</taxon>
        <taxon>Chytridiomycetes</taxon>
        <taxon>Chytridiales</taxon>
        <taxon>Chytriomycetaceae</taxon>
        <taxon>Physocladia</taxon>
    </lineage>
</organism>
<protein>
    <submittedName>
        <fullName evidence="4">Histone transcription regulator 3</fullName>
    </submittedName>
</protein>
<keyword evidence="3" id="KW-0539">Nucleus</keyword>
<gene>
    <name evidence="4" type="primary">HIR3_2</name>
    <name evidence="4" type="ORF">HK100_002442</name>
</gene>
<keyword evidence="5" id="KW-1185">Reference proteome</keyword>
<evidence type="ECO:0000313" key="4">
    <source>
        <dbReference type="EMBL" id="KAJ3112146.1"/>
    </source>
</evidence>
<dbReference type="PANTHER" id="PTHR15502">
    <property type="entry name" value="CALCINEURIN-BINDING PROTEIN CABIN 1-RELATED"/>
    <property type="match status" value="1"/>
</dbReference>
<evidence type="ECO:0000313" key="5">
    <source>
        <dbReference type="Proteomes" id="UP001211907"/>
    </source>
</evidence>
<name>A0AAD5SXI1_9FUNG</name>
<dbReference type="GO" id="GO:0000417">
    <property type="term" value="C:HIR complex"/>
    <property type="evidence" value="ECO:0007669"/>
    <property type="project" value="TreeGrafter"/>
</dbReference>
<evidence type="ECO:0000256" key="1">
    <source>
        <dbReference type="ARBA" id="ARBA00004123"/>
    </source>
</evidence>
<dbReference type="GO" id="GO:0005634">
    <property type="term" value="C:nucleus"/>
    <property type="evidence" value="ECO:0007669"/>
    <property type="project" value="UniProtKB-SubCell"/>
</dbReference>
<dbReference type="PANTHER" id="PTHR15502:SF7">
    <property type="entry name" value="CALCINEURIN-BINDING PROTEIN CABIN-1"/>
    <property type="match status" value="1"/>
</dbReference>
<dbReference type="Proteomes" id="UP001211907">
    <property type="component" value="Unassembled WGS sequence"/>
</dbReference>
<comment type="caution">
    <text evidence="4">The sequence shown here is derived from an EMBL/GenBank/DDBJ whole genome shotgun (WGS) entry which is preliminary data.</text>
</comment>
<evidence type="ECO:0000256" key="2">
    <source>
        <dbReference type="ARBA" id="ARBA00007335"/>
    </source>
</evidence>